<dbReference type="EMBL" id="LAZR01050867">
    <property type="protein sequence ID" value="KKK86391.1"/>
    <property type="molecule type" value="Genomic_DNA"/>
</dbReference>
<proteinExistence type="predicted"/>
<sequence length="122" mass="13970">MKREEDGRVVPVSKEEVGRWNERIWKMCNKLAEVLSEKNIRYNNSVFSPLGIFSTLTPLEGAKIRLDDKLKRIIAMTAGMSDDKEDAVFDLMGYLVCYHVIKDAEEALEEYIDSAQQRQSPG</sequence>
<protein>
    <submittedName>
        <fullName evidence="1">Uncharacterized protein</fullName>
    </submittedName>
</protein>
<organism evidence="1">
    <name type="scientific">marine sediment metagenome</name>
    <dbReference type="NCBI Taxonomy" id="412755"/>
    <lineage>
        <taxon>unclassified sequences</taxon>
        <taxon>metagenomes</taxon>
        <taxon>ecological metagenomes</taxon>
    </lineage>
</organism>
<accession>A0A0F9BPV9</accession>
<name>A0A0F9BPV9_9ZZZZ</name>
<comment type="caution">
    <text evidence="1">The sequence shown here is derived from an EMBL/GenBank/DDBJ whole genome shotgun (WGS) entry which is preliminary data.</text>
</comment>
<reference evidence="1" key="1">
    <citation type="journal article" date="2015" name="Nature">
        <title>Complex archaea that bridge the gap between prokaryotes and eukaryotes.</title>
        <authorList>
            <person name="Spang A."/>
            <person name="Saw J.H."/>
            <person name="Jorgensen S.L."/>
            <person name="Zaremba-Niedzwiedzka K."/>
            <person name="Martijn J."/>
            <person name="Lind A.E."/>
            <person name="van Eijk R."/>
            <person name="Schleper C."/>
            <person name="Guy L."/>
            <person name="Ettema T.J."/>
        </authorList>
    </citation>
    <scope>NUCLEOTIDE SEQUENCE</scope>
</reference>
<dbReference type="AlphaFoldDB" id="A0A0F9BPV9"/>
<evidence type="ECO:0000313" key="1">
    <source>
        <dbReference type="EMBL" id="KKK86391.1"/>
    </source>
</evidence>
<gene>
    <name evidence="1" type="ORF">LCGC14_2763710</name>
</gene>